<comment type="similarity">
    <text evidence="1">Belongs to the AHA1 family.</text>
</comment>
<dbReference type="SUPFAM" id="SSF55961">
    <property type="entry name" value="Bet v1-like"/>
    <property type="match status" value="1"/>
</dbReference>
<dbReference type="RefSeq" id="WP_047069267.1">
    <property type="nucleotide sequence ID" value="NZ_BJOL01000003.1"/>
</dbReference>
<evidence type="ECO:0000313" key="3">
    <source>
        <dbReference type="EMBL" id="GED56544.1"/>
    </source>
</evidence>
<evidence type="ECO:0000256" key="1">
    <source>
        <dbReference type="ARBA" id="ARBA00006817"/>
    </source>
</evidence>
<dbReference type="Proteomes" id="UP000035218">
    <property type="component" value="Unassembled WGS sequence"/>
</dbReference>
<evidence type="ECO:0000313" key="6">
    <source>
        <dbReference type="Proteomes" id="UP000319498"/>
    </source>
</evidence>
<sequence length="163" mass="18765">MSHKYDCDTVEAAIRKRVDERMNNLTKFQINRPAQELFEAFVDPAKIGNFWFSSSSARWEEGKSITLFYDIYNAEVGITVHEIEVNKRIVFQWAGEENIVTITLKAVDEATTIIEVNEEGFQEEDPALLQKMVDNKEGWVYVLSCLKGYLEHGINTLREGLVK</sequence>
<comment type="caution">
    <text evidence="4">The sequence shown here is derived from an EMBL/GenBank/DDBJ whole genome shotgun (WGS) entry which is preliminary data.</text>
</comment>
<accession>A0A837KR14</accession>
<dbReference type="InterPro" id="IPR013538">
    <property type="entry name" value="ASHA1/2-like_C"/>
</dbReference>
<dbReference type="OrthoDB" id="2364866at2"/>
<dbReference type="EMBL" id="LDCN01000002">
    <property type="protein sequence ID" value="KLI00108.1"/>
    <property type="molecule type" value="Genomic_DNA"/>
</dbReference>
<dbReference type="AlphaFoldDB" id="A0A837KR14"/>
<protein>
    <submittedName>
        <fullName evidence="3">Activator of HSP90 ATPase</fullName>
    </submittedName>
</protein>
<evidence type="ECO:0000313" key="4">
    <source>
        <dbReference type="EMBL" id="KLI00108.1"/>
    </source>
</evidence>
<organism evidence="4 5">
    <name type="scientific">Brevibacillus formosus</name>
    <dbReference type="NCBI Taxonomy" id="54913"/>
    <lineage>
        <taxon>Bacteria</taxon>
        <taxon>Bacillati</taxon>
        <taxon>Bacillota</taxon>
        <taxon>Bacilli</taxon>
        <taxon>Bacillales</taxon>
        <taxon>Paenibacillaceae</taxon>
        <taxon>Brevibacillus</taxon>
    </lineage>
</organism>
<reference evidence="3 6" key="2">
    <citation type="submission" date="2019-06" db="EMBL/GenBank/DDBJ databases">
        <title>Whole genome shotgun sequence of Brevibacillus formosus NBRC 15716.</title>
        <authorList>
            <person name="Hosoyama A."/>
            <person name="Uohara A."/>
            <person name="Ohji S."/>
            <person name="Ichikawa N."/>
        </authorList>
    </citation>
    <scope>NUCLEOTIDE SEQUENCE [LARGE SCALE GENOMIC DNA]</scope>
    <source>
        <strain evidence="3 6">NBRC 15716</strain>
    </source>
</reference>
<dbReference type="Proteomes" id="UP000319498">
    <property type="component" value="Unassembled WGS sequence"/>
</dbReference>
<dbReference type="EMBL" id="BJOL01000003">
    <property type="protein sequence ID" value="GED56544.1"/>
    <property type="molecule type" value="Genomic_DNA"/>
</dbReference>
<feature type="domain" description="Activator of Hsp90 ATPase homologue 1/2-like C-terminal" evidence="2">
    <location>
        <begin position="32"/>
        <end position="151"/>
    </location>
</feature>
<gene>
    <name evidence="4" type="ORF">AA984_08300</name>
    <name evidence="3" type="ORF">BFO01nite_06760</name>
</gene>
<proteinExistence type="inferred from homology"/>
<dbReference type="Pfam" id="PF08327">
    <property type="entry name" value="AHSA1"/>
    <property type="match status" value="1"/>
</dbReference>
<dbReference type="CDD" id="cd08901">
    <property type="entry name" value="SRPBCC_CalC_Aha1-like_8"/>
    <property type="match status" value="1"/>
</dbReference>
<name>A0A837KR14_9BACL</name>
<dbReference type="Gene3D" id="3.30.530.20">
    <property type="match status" value="1"/>
</dbReference>
<dbReference type="GeneID" id="87585081"/>
<keyword evidence="6" id="KW-1185">Reference proteome</keyword>
<evidence type="ECO:0000313" key="5">
    <source>
        <dbReference type="Proteomes" id="UP000035218"/>
    </source>
</evidence>
<evidence type="ECO:0000259" key="2">
    <source>
        <dbReference type="Pfam" id="PF08327"/>
    </source>
</evidence>
<reference evidence="4 5" key="1">
    <citation type="submission" date="2015-05" db="EMBL/GenBank/DDBJ databases">
        <title>Genome sequencing project for genomic taxonomy and phylogenomics of Bacillus-like bacteria.</title>
        <authorList>
            <person name="Liu B."/>
            <person name="Wang J."/>
            <person name="Zhu Y."/>
            <person name="Liu G."/>
            <person name="Chen Q."/>
            <person name="Chen Z."/>
            <person name="Lan J."/>
            <person name="Che J."/>
            <person name="Ge C."/>
            <person name="Shi H."/>
            <person name="Pan Z."/>
            <person name="Liu X."/>
        </authorList>
    </citation>
    <scope>NUCLEOTIDE SEQUENCE [LARGE SCALE GENOMIC DNA]</scope>
    <source>
        <strain evidence="4 5">DSM 9885</strain>
    </source>
</reference>
<dbReference type="InterPro" id="IPR023393">
    <property type="entry name" value="START-like_dom_sf"/>
</dbReference>